<feature type="domain" description="HTH marR-type" evidence="1">
    <location>
        <begin position="20"/>
        <end position="58"/>
    </location>
</feature>
<evidence type="ECO:0000313" key="5">
    <source>
        <dbReference type="Proteomes" id="UP000193427"/>
    </source>
</evidence>
<dbReference type="STRING" id="946333.A4W93_02850"/>
<dbReference type="SUPFAM" id="SSF55874">
    <property type="entry name" value="ATPase domain of HSP90 chaperone/DNA topoisomerase II/histidine kinase"/>
    <property type="match status" value="1"/>
</dbReference>
<protein>
    <submittedName>
        <fullName evidence="4">Uncharacterized protein</fullName>
    </submittedName>
</protein>
<evidence type="ECO:0000259" key="1">
    <source>
        <dbReference type="Pfam" id="PF12802"/>
    </source>
</evidence>
<organism evidence="4 5">
    <name type="scientific">Piscinibacter gummiphilus</name>
    <dbReference type="NCBI Taxonomy" id="946333"/>
    <lineage>
        <taxon>Bacteria</taxon>
        <taxon>Pseudomonadati</taxon>
        <taxon>Pseudomonadota</taxon>
        <taxon>Betaproteobacteria</taxon>
        <taxon>Burkholderiales</taxon>
        <taxon>Sphaerotilaceae</taxon>
        <taxon>Piscinibacter</taxon>
    </lineage>
</organism>
<dbReference type="AlphaFoldDB" id="A0A1W6L425"/>
<evidence type="ECO:0000259" key="3">
    <source>
        <dbReference type="Pfam" id="PF14213"/>
    </source>
</evidence>
<dbReference type="InterPro" id="IPR025474">
    <property type="entry name" value="DUF4325"/>
</dbReference>
<dbReference type="RefSeq" id="WP_085749176.1">
    <property type="nucleotide sequence ID" value="NZ_BSPR01000001.1"/>
</dbReference>
<evidence type="ECO:0000259" key="2">
    <source>
        <dbReference type="Pfam" id="PF13581"/>
    </source>
</evidence>
<accession>A0A1W6L425</accession>
<proteinExistence type="predicted"/>
<sequence length="338" mass="37572">MARIDIHSLCLWITAAAVQHPNDLARQVVERTGLTRATVNKALARLVALNWLERSGTPRKPMYRPGLLRQVVQQYTLSGLQEDVPWSRDFAPFFHLPPHVRQMTQHAFVELLNNAIDHSEGTSVTVSLRQTPSHVQLLVSDDGRGLFDKIEAAFDIDDPHLAIFELSKGKLTSEAKRHTGRGLFFTSKLADVFDLHANEVAFQQRDWETSGWRPARALKRRGTSVYAAIALDTTRSLETVLNAWSLDGAGVGFDRTVVPVRLMTSPDVGLESRAQARRVASRLGEFLRAEIDFDGVDRIGHGFADELFRVQAADHPGLDLQPVNMSAAVAAMVRSVRA</sequence>
<gene>
    <name evidence="4" type="ORF">A4W93_02850</name>
</gene>
<dbReference type="GO" id="GO:0003700">
    <property type="term" value="F:DNA-binding transcription factor activity"/>
    <property type="evidence" value="ECO:0007669"/>
    <property type="project" value="InterPro"/>
</dbReference>
<feature type="domain" description="DUF4325" evidence="3">
    <location>
        <begin position="278"/>
        <end position="324"/>
    </location>
</feature>
<dbReference type="InterPro" id="IPR000835">
    <property type="entry name" value="HTH_MarR-typ"/>
</dbReference>
<dbReference type="Proteomes" id="UP000193427">
    <property type="component" value="Chromosome"/>
</dbReference>
<dbReference type="KEGG" id="rgu:A4W93_02850"/>
<dbReference type="Gene3D" id="3.30.565.10">
    <property type="entry name" value="Histidine kinase-like ATPase, C-terminal domain"/>
    <property type="match status" value="1"/>
</dbReference>
<feature type="domain" description="Histidine kinase/HSP90-like ATPase" evidence="2">
    <location>
        <begin position="94"/>
        <end position="197"/>
    </location>
</feature>
<evidence type="ECO:0000313" key="4">
    <source>
        <dbReference type="EMBL" id="ARN18940.1"/>
    </source>
</evidence>
<dbReference type="Pfam" id="PF14213">
    <property type="entry name" value="DUF4325"/>
    <property type="match status" value="1"/>
</dbReference>
<dbReference type="OrthoDB" id="1778336at2"/>
<name>A0A1W6L425_9BURK</name>
<reference evidence="4 5" key="1">
    <citation type="submission" date="2016-04" db="EMBL/GenBank/DDBJ databases">
        <title>Complete genome sequence of natural rubber-degrading, novel Gram-negative bacterium, Rhizobacter gummiphilus strain NS21.</title>
        <authorList>
            <person name="Tabata M."/>
            <person name="Kasai D."/>
            <person name="Fukuda M."/>
        </authorList>
    </citation>
    <scope>NUCLEOTIDE SEQUENCE [LARGE SCALE GENOMIC DNA]</scope>
    <source>
        <strain evidence="4 5">NS21</strain>
    </source>
</reference>
<dbReference type="InterPro" id="IPR036890">
    <property type="entry name" value="HATPase_C_sf"/>
</dbReference>
<dbReference type="Pfam" id="PF12802">
    <property type="entry name" value="MarR_2"/>
    <property type="match status" value="1"/>
</dbReference>
<dbReference type="Pfam" id="PF13581">
    <property type="entry name" value="HATPase_c_2"/>
    <property type="match status" value="1"/>
</dbReference>
<dbReference type="InterPro" id="IPR003594">
    <property type="entry name" value="HATPase_dom"/>
</dbReference>
<keyword evidence="5" id="KW-1185">Reference proteome</keyword>
<dbReference type="EMBL" id="CP015118">
    <property type="protein sequence ID" value="ARN18940.1"/>
    <property type="molecule type" value="Genomic_DNA"/>
</dbReference>